<dbReference type="GO" id="GO:0004222">
    <property type="term" value="F:metalloendopeptidase activity"/>
    <property type="evidence" value="ECO:0007669"/>
    <property type="project" value="InterPro"/>
</dbReference>
<evidence type="ECO:0000313" key="4">
    <source>
        <dbReference type="Proteomes" id="UP000799778"/>
    </source>
</evidence>
<dbReference type="SUPFAM" id="SSF55486">
    <property type="entry name" value="Metalloproteases ('zincins'), catalytic domain"/>
    <property type="match status" value="1"/>
</dbReference>
<feature type="chain" id="PRO_5025632475" description="Peptidase M12A domain-containing protein" evidence="1">
    <location>
        <begin position="19"/>
        <end position="352"/>
    </location>
</feature>
<protein>
    <recommendedName>
        <fullName evidence="2">Peptidase M12A domain-containing protein</fullName>
    </recommendedName>
</protein>
<feature type="signal peptide" evidence="1">
    <location>
        <begin position="1"/>
        <end position="18"/>
    </location>
</feature>
<name>A0A6A5X9C6_9PLEO</name>
<dbReference type="Gene3D" id="3.40.390.10">
    <property type="entry name" value="Collagenase (Catalytic Domain)"/>
    <property type="match status" value="1"/>
</dbReference>
<reference evidence="3" key="1">
    <citation type="journal article" date="2020" name="Stud. Mycol.">
        <title>101 Dothideomycetes genomes: a test case for predicting lifestyles and emergence of pathogens.</title>
        <authorList>
            <person name="Haridas S."/>
            <person name="Albert R."/>
            <person name="Binder M."/>
            <person name="Bloem J."/>
            <person name="Labutti K."/>
            <person name="Salamov A."/>
            <person name="Andreopoulos B."/>
            <person name="Baker S."/>
            <person name="Barry K."/>
            <person name="Bills G."/>
            <person name="Bluhm B."/>
            <person name="Cannon C."/>
            <person name="Castanera R."/>
            <person name="Culley D."/>
            <person name="Daum C."/>
            <person name="Ezra D."/>
            <person name="Gonzalez J."/>
            <person name="Henrissat B."/>
            <person name="Kuo A."/>
            <person name="Liang C."/>
            <person name="Lipzen A."/>
            <person name="Lutzoni F."/>
            <person name="Magnuson J."/>
            <person name="Mondo S."/>
            <person name="Nolan M."/>
            <person name="Ohm R."/>
            <person name="Pangilinan J."/>
            <person name="Park H.-J."/>
            <person name="Ramirez L."/>
            <person name="Alfaro M."/>
            <person name="Sun H."/>
            <person name="Tritt A."/>
            <person name="Yoshinaga Y."/>
            <person name="Zwiers L.-H."/>
            <person name="Turgeon B."/>
            <person name="Goodwin S."/>
            <person name="Spatafora J."/>
            <person name="Crous P."/>
            <person name="Grigoriev I."/>
        </authorList>
    </citation>
    <scope>NUCLEOTIDE SEQUENCE</scope>
    <source>
        <strain evidence="3">CBS 175.79</strain>
    </source>
</reference>
<accession>A0A6A5X9C6</accession>
<feature type="domain" description="Peptidase M12A" evidence="2">
    <location>
        <begin position="193"/>
        <end position="226"/>
    </location>
</feature>
<dbReference type="Pfam" id="PF01400">
    <property type="entry name" value="Astacin"/>
    <property type="match status" value="1"/>
</dbReference>
<dbReference type="Proteomes" id="UP000799778">
    <property type="component" value="Unassembled WGS sequence"/>
</dbReference>
<dbReference type="InterPro" id="IPR024079">
    <property type="entry name" value="MetalloPept_cat_dom_sf"/>
</dbReference>
<evidence type="ECO:0000256" key="1">
    <source>
        <dbReference type="SAM" id="SignalP"/>
    </source>
</evidence>
<sequence>MRSFVTFLLLWLSALANAIELGCGIPFPMDNGTLSELEALANNSNMDPGSLGSASMFGHNDQYAPKLWPRDPATGRVVINYCYYDHISRGMIAPSQLIEAAIELWMRALGGPASQATRHGIVFKERQYNGYPLYCYEHGSWENWNHLIPLDTLVIRHVTNAQLAARATVGYYNMNPPHAWKMQMQIGLRAEPTVVVHELGHVFGMVHEHQRVDRDTYVKYQCERVPQFANAWALASQAGYTVRQLCEDPVIGLRYGFPVWDWTSGYATGASDNQGQPRVFPIFSDSAQYDLYSVMHYGTLVSCANDLSTCPLVKYRDPNNHAAGVEVIAHNGYPSPLDAQWVKETYSYYGQA</sequence>
<dbReference type="RefSeq" id="XP_033377890.1">
    <property type="nucleotide sequence ID" value="XM_033534627.1"/>
</dbReference>
<dbReference type="GO" id="GO:0006508">
    <property type="term" value="P:proteolysis"/>
    <property type="evidence" value="ECO:0007669"/>
    <property type="project" value="InterPro"/>
</dbReference>
<dbReference type="PANTHER" id="PTHR10127">
    <property type="entry name" value="DISCOIDIN, CUB, EGF, LAMININ , AND ZINC METALLOPROTEASE DOMAIN CONTAINING"/>
    <property type="match status" value="1"/>
</dbReference>
<evidence type="ECO:0000259" key="2">
    <source>
        <dbReference type="Pfam" id="PF01400"/>
    </source>
</evidence>
<keyword evidence="1" id="KW-0732">Signal</keyword>
<keyword evidence="4" id="KW-1185">Reference proteome</keyword>
<dbReference type="PANTHER" id="PTHR10127:SF850">
    <property type="entry name" value="METALLOENDOPEPTIDASE"/>
    <property type="match status" value="1"/>
</dbReference>
<proteinExistence type="predicted"/>
<dbReference type="EMBL" id="ML978078">
    <property type="protein sequence ID" value="KAF2009551.1"/>
    <property type="molecule type" value="Genomic_DNA"/>
</dbReference>
<evidence type="ECO:0000313" key="3">
    <source>
        <dbReference type="EMBL" id="KAF2009551.1"/>
    </source>
</evidence>
<dbReference type="InterPro" id="IPR001506">
    <property type="entry name" value="Peptidase_M12A"/>
</dbReference>
<organism evidence="3 4">
    <name type="scientific">Aaosphaeria arxii CBS 175.79</name>
    <dbReference type="NCBI Taxonomy" id="1450172"/>
    <lineage>
        <taxon>Eukaryota</taxon>
        <taxon>Fungi</taxon>
        <taxon>Dikarya</taxon>
        <taxon>Ascomycota</taxon>
        <taxon>Pezizomycotina</taxon>
        <taxon>Dothideomycetes</taxon>
        <taxon>Pleosporomycetidae</taxon>
        <taxon>Pleosporales</taxon>
        <taxon>Pleosporales incertae sedis</taxon>
        <taxon>Aaosphaeria</taxon>
    </lineage>
</organism>
<gene>
    <name evidence="3" type="ORF">BU24DRAFT_78049</name>
</gene>
<dbReference type="AlphaFoldDB" id="A0A6A5X9C6"/>
<dbReference type="GeneID" id="54292024"/>
<dbReference type="OrthoDB" id="291007at2759"/>